<organism evidence="8 9">
    <name type="scientific">Pseudocohnilembus persalinus</name>
    <name type="common">Ciliate</name>
    <dbReference type="NCBI Taxonomy" id="266149"/>
    <lineage>
        <taxon>Eukaryota</taxon>
        <taxon>Sar</taxon>
        <taxon>Alveolata</taxon>
        <taxon>Ciliophora</taxon>
        <taxon>Intramacronucleata</taxon>
        <taxon>Oligohymenophorea</taxon>
        <taxon>Scuticociliatia</taxon>
        <taxon>Philasterida</taxon>
        <taxon>Pseudocohnilembidae</taxon>
        <taxon>Pseudocohnilembus</taxon>
    </lineage>
</organism>
<keyword evidence="3 5" id="KW-0863">Zinc-finger</keyword>
<evidence type="ECO:0000256" key="2">
    <source>
        <dbReference type="ARBA" id="ARBA00022737"/>
    </source>
</evidence>
<dbReference type="PANTHER" id="PTHR13555:SF5">
    <property type="entry name" value="ZINC-FINGER OF A C2HC-TYPE"/>
    <property type="match status" value="1"/>
</dbReference>
<feature type="compositionally biased region" description="Low complexity" evidence="6">
    <location>
        <begin position="349"/>
        <end position="367"/>
    </location>
</feature>
<dbReference type="PROSITE" id="PS52027">
    <property type="entry name" value="ZF_C2HC_C3H"/>
    <property type="match status" value="2"/>
</dbReference>
<feature type="compositionally biased region" description="Low complexity" evidence="6">
    <location>
        <begin position="379"/>
        <end position="389"/>
    </location>
</feature>
<keyword evidence="1" id="KW-0479">Metal-binding</keyword>
<keyword evidence="9" id="KW-1185">Reference proteome</keyword>
<feature type="region of interest" description="Disordered" evidence="6">
    <location>
        <begin position="344"/>
        <end position="415"/>
    </location>
</feature>
<dbReference type="EMBL" id="LDAU01000078">
    <property type="protein sequence ID" value="KRX07888.1"/>
    <property type="molecule type" value="Genomic_DNA"/>
</dbReference>
<proteinExistence type="predicted"/>
<comment type="caution">
    <text evidence="8">The sequence shown here is derived from an EMBL/GenBank/DDBJ whole genome shotgun (WGS) entry which is preliminary data.</text>
</comment>
<evidence type="ECO:0000256" key="5">
    <source>
        <dbReference type="PROSITE-ProRule" id="PRU01371"/>
    </source>
</evidence>
<evidence type="ECO:0000256" key="1">
    <source>
        <dbReference type="ARBA" id="ARBA00022723"/>
    </source>
</evidence>
<name>A0A0V0R0P8_PSEPJ</name>
<dbReference type="InParanoid" id="A0A0V0R0P8"/>
<gene>
    <name evidence="8" type="ORF">PPERSA_10276</name>
</gene>
<feature type="domain" description="C2HC/C3H-type" evidence="7">
    <location>
        <begin position="170"/>
        <end position="199"/>
    </location>
</feature>
<feature type="compositionally biased region" description="Polar residues" evidence="6">
    <location>
        <begin position="390"/>
        <end position="409"/>
    </location>
</feature>
<feature type="domain" description="C2HC/C3H-type" evidence="7">
    <location>
        <begin position="271"/>
        <end position="300"/>
    </location>
</feature>
<evidence type="ECO:0000256" key="4">
    <source>
        <dbReference type="ARBA" id="ARBA00022833"/>
    </source>
</evidence>
<evidence type="ECO:0000313" key="9">
    <source>
        <dbReference type="Proteomes" id="UP000054937"/>
    </source>
</evidence>
<accession>A0A0V0R0P8</accession>
<dbReference type="InterPro" id="IPR049899">
    <property type="entry name" value="Znf_C2HC_C3H"/>
</dbReference>
<feature type="compositionally biased region" description="Gly residues" evidence="6">
    <location>
        <begin position="368"/>
        <end position="378"/>
    </location>
</feature>
<evidence type="ECO:0000313" key="8">
    <source>
        <dbReference type="EMBL" id="KRX07888.1"/>
    </source>
</evidence>
<keyword evidence="2" id="KW-0677">Repeat</keyword>
<evidence type="ECO:0000259" key="7">
    <source>
        <dbReference type="PROSITE" id="PS52027"/>
    </source>
</evidence>
<dbReference type="PANTHER" id="PTHR13555">
    <property type="entry name" value="C2H2 ZINC FINGER CGI-62-RELATED"/>
    <property type="match status" value="1"/>
</dbReference>
<reference evidence="8 9" key="1">
    <citation type="journal article" date="2015" name="Sci. Rep.">
        <title>Genome of the facultative scuticociliatosis pathogen Pseudocohnilembus persalinus provides insight into its virulence through horizontal gene transfer.</title>
        <authorList>
            <person name="Xiong J."/>
            <person name="Wang G."/>
            <person name="Cheng J."/>
            <person name="Tian M."/>
            <person name="Pan X."/>
            <person name="Warren A."/>
            <person name="Jiang C."/>
            <person name="Yuan D."/>
            <person name="Miao W."/>
        </authorList>
    </citation>
    <scope>NUCLEOTIDE SEQUENCE [LARGE SCALE GENOMIC DNA]</scope>
    <source>
        <strain evidence="8">36N120E</strain>
    </source>
</reference>
<evidence type="ECO:0000256" key="6">
    <source>
        <dbReference type="SAM" id="MobiDB-lite"/>
    </source>
</evidence>
<dbReference type="OrthoDB" id="265955at2759"/>
<dbReference type="GO" id="GO:0008270">
    <property type="term" value="F:zinc ion binding"/>
    <property type="evidence" value="ECO:0007669"/>
    <property type="project" value="UniProtKB-KW"/>
</dbReference>
<keyword evidence="4" id="KW-0862">Zinc</keyword>
<evidence type="ECO:0000256" key="3">
    <source>
        <dbReference type="ARBA" id="ARBA00022771"/>
    </source>
</evidence>
<sequence length="415" mass="47094">MMKGGGFGNRPRSLVCYICGREYGTASLKIHLKTCEKKFLDEQSYKPKKLQKPLPRPPASLLPFLGQGEAPKNAYNQMHEYNEQAFDDWNTKMLDQCVNCGRTFKPESLVIHQKSCTSKNPMKGVNKPVNGSSMQQQQKQKLGGIGRQEQQIRQQQQQQFQEPDEYSNVQLVPCAKCGRNFQSDRVQKHQSVCKANKPARKTKHQRELEMKEKQRMMYDKQHKVPKNNWRAKHQEFVEAMKYNRQVNQVEKMGGDIRQIAPPKQSQAMYADYIQCPHCGRKFNQSAGERHIPKCATTIAKPKPVGSYGKSQRLPVSKNVNYSTKSKVSAFRDCIVPGSKQAQNIQRTNYTTSSSSYGQQQSKPNGRQGSYGGMGGGYGQQQQHQQSNQQTNPFANPNKSIKIGNSNVSSLGGRYY</sequence>
<dbReference type="AlphaFoldDB" id="A0A0V0R0P8"/>
<dbReference type="InterPro" id="IPR026319">
    <property type="entry name" value="ZC2HC1A/B-like"/>
</dbReference>
<dbReference type="Proteomes" id="UP000054937">
    <property type="component" value="Unassembled WGS sequence"/>
</dbReference>
<dbReference type="Pfam" id="PF13913">
    <property type="entry name" value="zf-C2HC_2"/>
    <property type="match status" value="4"/>
</dbReference>
<dbReference type="Gene3D" id="3.30.160.60">
    <property type="entry name" value="Classic Zinc Finger"/>
    <property type="match status" value="3"/>
</dbReference>
<protein>
    <recommendedName>
        <fullName evidence="7">C2HC/C3H-type domain-containing protein</fullName>
    </recommendedName>
</protein>